<keyword evidence="2" id="KW-0418">Kinase</keyword>
<dbReference type="Gene3D" id="1.10.510.10">
    <property type="entry name" value="Transferase(Phosphotransferase) domain 1"/>
    <property type="match status" value="1"/>
</dbReference>
<proteinExistence type="predicted"/>
<keyword evidence="2" id="KW-0808">Transferase</keyword>
<accession>Q239S0</accession>
<dbReference type="PROSITE" id="PS50011">
    <property type="entry name" value="PROTEIN_KINASE_DOM"/>
    <property type="match status" value="1"/>
</dbReference>
<dbReference type="GO" id="GO:0044773">
    <property type="term" value="P:mitotic DNA damage checkpoint signaling"/>
    <property type="evidence" value="ECO:0007669"/>
    <property type="project" value="TreeGrafter"/>
</dbReference>
<gene>
    <name evidence="2" type="ORF">TTHERM_01358400</name>
</gene>
<dbReference type="OrthoDB" id="4062651at2759"/>
<dbReference type="CDD" id="cd00180">
    <property type="entry name" value="PKc"/>
    <property type="match status" value="1"/>
</dbReference>
<dbReference type="Proteomes" id="UP000009168">
    <property type="component" value="Unassembled WGS sequence"/>
</dbReference>
<dbReference type="InParanoid" id="Q239S0"/>
<evidence type="ECO:0000313" key="3">
    <source>
        <dbReference type="Proteomes" id="UP000009168"/>
    </source>
</evidence>
<name>Q239S0_TETTS</name>
<evidence type="ECO:0000259" key="1">
    <source>
        <dbReference type="PROSITE" id="PS50011"/>
    </source>
</evidence>
<dbReference type="KEGG" id="tet:TTHERM_01358400"/>
<dbReference type="eggNOG" id="KOG0583">
    <property type="taxonomic scope" value="Eukaryota"/>
</dbReference>
<dbReference type="PROSITE" id="PS00108">
    <property type="entry name" value="PROTEIN_KINASE_ST"/>
    <property type="match status" value="1"/>
</dbReference>
<dbReference type="HOGENOM" id="CLU_929017_0_0_1"/>
<dbReference type="STRING" id="312017.Q239S0"/>
<sequence>MKHSKLVQEKYEIINQISNDARTILSVVKCIDESEKLSENIVLKECVHSIVDNKCFSACSQLHNEFKIASQLDHPNITRPIDIQQYYKGGCMILFPQANCDGFDLFTKSVPQIDIIKNYLRSMASALAYLHKMDIAHNDFKLENVLCFKNENGEIEFQLSDFGFSYSTQNKQEQNSNRIKEWDFRATQYFSPSIYSQISKKEFTENCEKQGDIFSLGYSFFIVLFQRRLSLKHEFTSDSPIYKNIIKFGKSFIQQKLKTSVQITQEDYDLCLDLLIKMLKKEDSERITALEILEHPFLKN</sequence>
<evidence type="ECO:0000313" key="2">
    <source>
        <dbReference type="EMBL" id="EAR93276.1"/>
    </source>
</evidence>
<dbReference type="GO" id="GO:0005524">
    <property type="term" value="F:ATP binding"/>
    <property type="evidence" value="ECO:0007669"/>
    <property type="project" value="InterPro"/>
</dbReference>
<dbReference type="InterPro" id="IPR008271">
    <property type="entry name" value="Ser/Thr_kinase_AS"/>
</dbReference>
<dbReference type="SUPFAM" id="SSF56112">
    <property type="entry name" value="Protein kinase-like (PK-like)"/>
    <property type="match status" value="1"/>
</dbReference>
<dbReference type="AlphaFoldDB" id="Q239S0"/>
<dbReference type="InterPro" id="IPR011009">
    <property type="entry name" value="Kinase-like_dom_sf"/>
</dbReference>
<dbReference type="EMBL" id="GG662727">
    <property type="protein sequence ID" value="EAR93276.1"/>
    <property type="molecule type" value="Genomic_DNA"/>
</dbReference>
<dbReference type="GeneID" id="7841571"/>
<keyword evidence="3" id="KW-1185">Reference proteome</keyword>
<dbReference type="RefSeq" id="XP_001013521.1">
    <property type="nucleotide sequence ID" value="XM_001013521.1"/>
</dbReference>
<dbReference type="PANTHER" id="PTHR44167">
    <property type="entry name" value="OVARIAN-SPECIFIC SERINE/THREONINE-PROTEIN KINASE LOK-RELATED"/>
    <property type="match status" value="1"/>
</dbReference>
<feature type="domain" description="Protein kinase" evidence="1">
    <location>
        <begin position="11"/>
        <end position="298"/>
    </location>
</feature>
<dbReference type="PANTHER" id="PTHR44167:SF24">
    <property type="entry name" value="SERINE_THREONINE-PROTEIN KINASE CHK2"/>
    <property type="match status" value="1"/>
</dbReference>
<dbReference type="InterPro" id="IPR000719">
    <property type="entry name" value="Prot_kinase_dom"/>
</dbReference>
<dbReference type="SMART" id="SM00220">
    <property type="entry name" value="S_TKc"/>
    <property type="match status" value="1"/>
</dbReference>
<reference evidence="3" key="1">
    <citation type="journal article" date="2006" name="PLoS Biol.">
        <title>Macronuclear genome sequence of the ciliate Tetrahymena thermophila, a model eukaryote.</title>
        <authorList>
            <person name="Eisen J.A."/>
            <person name="Coyne R.S."/>
            <person name="Wu M."/>
            <person name="Wu D."/>
            <person name="Thiagarajan M."/>
            <person name="Wortman J.R."/>
            <person name="Badger J.H."/>
            <person name="Ren Q."/>
            <person name="Amedeo P."/>
            <person name="Jones K.M."/>
            <person name="Tallon L.J."/>
            <person name="Delcher A.L."/>
            <person name="Salzberg S.L."/>
            <person name="Silva J.C."/>
            <person name="Haas B.J."/>
            <person name="Majoros W.H."/>
            <person name="Farzad M."/>
            <person name="Carlton J.M."/>
            <person name="Smith R.K. Jr."/>
            <person name="Garg J."/>
            <person name="Pearlman R.E."/>
            <person name="Karrer K.M."/>
            <person name="Sun L."/>
            <person name="Manning G."/>
            <person name="Elde N.C."/>
            <person name="Turkewitz A.P."/>
            <person name="Asai D.J."/>
            <person name="Wilkes D.E."/>
            <person name="Wang Y."/>
            <person name="Cai H."/>
            <person name="Collins K."/>
            <person name="Stewart B.A."/>
            <person name="Lee S.R."/>
            <person name="Wilamowska K."/>
            <person name="Weinberg Z."/>
            <person name="Ruzzo W.L."/>
            <person name="Wloga D."/>
            <person name="Gaertig J."/>
            <person name="Frankel J."/>
            <person name="Tsao C.-C."/>
            <person name="Gorovsky M.A."/>
            <person name="Keeling P.J."/>
            <person name="Waller R.F."/>
            <person name="Patron N.J."/>
            <person name="Cherry J.M."/>
            <person name="Stover N.A."/>
            <person name="Krieger C.J."/>
            <person name="del Toro C."/>
            <person name="Ryder H.F."/>
            <person name="Williamson S.C."/>
            <person name="Barbeau R.A."/>
            <person name="Hamilton E.P."/>
            <person name="Orias E."/>
        </authorList>
    </citation>
    <scope>NUCLEOTIDE SEQUENCE [LARGE SCALE GENOMIC DNA]</scope>
    <source>
        <strain evidence="3">SB210</strain>
    </source>
</reference>
<dbReference type="Pfam" id="PF00069">
    <property type="entry name" value="Pkinase"/>
    <property type="match status" value="1"/>
</dbReference>
<dbReference type="GO" id="GO:0004674">
    <property type="term" value="F:protein serine/threonine kinase activity"/>
    <property type="evidence" value="ECO:0007669"/>
    <property type="project" value="TreeGrafter"/>
</dbReference>
<organism evidence="2 3">
    <name type="scientific">Tetrahymena thermophila (strain SB210)</name>
    <dbReference type="NCBI Taxonomy" id="312017"/>
    <lineage>
        <taxon>Eukaryota</taxon>
        <taxon>Sar</taxon>
        <taxon>Alveolata</taxon>
        <taxon>Ciliophora</taxon>
        <taxon>Intramacronucleata</taxon>
        <taxon>Oligohymenophorea</taxon>
        <taxon>Hymenostomatida</taxon>
        <taxon>Tetrahymenina</taxon>
        <taxon>Tetrahymenidae</taxon>
        <taxon>Tetrahymena</taxon>
    </lineage>
</organism>
<dbReference type="GO" id="GO:0005634">
    <property type="term" value="C:nucleus"/>
    <property type="evidence" value="ECO:0007669"/>
    <property type="project" value="TreeGrafter"/>
</dbReference>
<protein>
    <submittedName>
        <fullName evidence="2">Serine/Threonine kinase domain protein</fullName>
    </submittedName>
</protein>